<dbReference type="RefSeq" id="WP_130182153.1">
    <property type="nucleotide sequence ID" value="NZ_CP035945.1"/>
</dbReference>
<evidence type="ECO:0000313" key="1">
    <source>
        <dbReference type="EMBL" id="QBE98883.1"/>
    </source>
</evidence>
<name>A0A4P6M5P9_9FIRM</name>
<protein>
    <recommendedName>
        <fullName evidence="3">Cag pathogenicity island protein</fullName>
    </recommendedName>
</protein>
<dbReference type="EMBL" id="CP035945">
    <property type="protein sequence ID" value="QBE98883.1"/>
    <property type="molecule type" value="Genomic_DNA"/>
</dbReference>
<dbReference type="Proteomes" id="UP000289794">
    <property type="component" value="Chromosome"/>
</dbReference>
<evidence type="ECO:0008006" key="3">
    <source>
        <dbReference type="Google" id="ProtNLM"/>
    </source>
</evidence>
<gene>
    <name evidence="1" type="ORF">PMF13cell1_04452</name>
</gene>
<dbReference type="KEGG" id="bpro:PMF13cell1_04452"/>
<accession>A0A4P6M5P9</accession>
<reference evidence="1 2" key="1">
    <citation type="submission" date="2019-01" db="EMBL/GenBank/DDBJ databases">
        <title>PMF-metabolizing Aryl O-demethylase.</title>
        <authorList>
            <person name="Kim M."/>
        </authorList>
    </citation>
    <scope>NUCLEOTIDE SEQUENCE [LARGE SCALE GENOMIC DNA]</scope>
    <source>
        <strain evidence="1 2">PMF1</strain>
    </source>
</reference>
<proteinExistence type="predicted"/>
<organism evidence="1 2">
    <name type="scientific">Blautia producta</name>
    <dbReference type="NCBI Taxonomy" id="33035"/>
    <lineage>
        <taxon>Bacteria</taxon>
        <taxon>Bacillati</taxon>
        <taxon>Bacillota</taxon>
        <taxon>Clostridia</taxon>
        <taxon>Lachnospirales</taxon>
        <taxon>Lachnospiraceae</taxon>
        <taxon>Blautia</taxon>
    </lineage>
</organism>
<dbReference type="AlphaFoldDB" id="A0A4P6M5P9"/>
<sequence length="62" mass="7620">MAYTEKQKEYTMKYLEKLKEIRFRVKPEDYERYEAAAKNAGYPSMRQFYIDAIEEKIKKSRN</sequence>
<evidence type="ECO:0000313" key="2">
    <source>
        <dbReference type="Proteomes" id="UP000289794"/>
    </source>
</evidence>